<evidence type="ECO:0008006" key="4">
    <source>
        <dbReference type="Google" id="ProtNLM"/>
    </source>
</evidence>
<accession>A0A3N4HR96</accession>
<organism evidence="2 3">
    <name type="scientific">Ascobolus immersus RN42</name>
    <dbReference type="NCBI Taxonomy" id="1160509"/>
    <lineage>
        <taxon>Eukaryota</taxon>
        <taxon>Fungi</taxon>
        <taxon>Dikarya</taxon>
        <taxon>Ascomycota</taxon>
        <taxon>Pezizomycotina</taxon>
        <taxon>Pezizomycetes</taxon>
        <taxon>Pezizales</taxon>
        <taxon>Ascobolaceae</taxon>
        <taxon>Ascobolus</taxon>
    </lineage>
</organism>
<gene>
    <name evidence="2" type="ORF">BJ508DRAFT_331217</name>
</gene>
<feature type="compositionally biased region" description="Basic and acidic residues" evidence="1">
    <location>
        <begin position="52"/>
        <end position="63"/>
    </location>
</feature>
<sequence>MDHISNRNSDESLLEYAVVGESRKVGRDTTTPPSLLEHPHQRPHHQPNAETTTKERPRVESKERLSSLATAGLQFFREALRNQQSGATTGLQGNVNLGSESPPASFQYHWHTLAKIDRQPIPGNLPYIHPKYEAPPIPLSHESHLDNTADLELPSPPRLYCDFPDCPRGQSNNPTSGFARQCDLNKHHKTHTPRFFCDLTLEETGALCGKGCVTEKDWLRHMITVNHVE</sequence>
<keyword evidence="3" id="KW-1185">Reference proteome</keyword>
<dbReference type="EMBL" id="ML119746">
    <property type="protein sequence ID" value="RPA76362.1"/>
    <property type="molecule type" value="Genomic_DNA"/>
</dbReference>
<name>A0A3N4HR96_ASCIM</name>
<evidence type="ECO:0000256" key="1">
    <source>
        <dbReference type="SAM" id="MobiDB-lite"/>
    </source>
</evidence>
<feature type="region of interest" description="Disordered" evidence="1">
    <location>
        <begin position="1"/>
        <end position="63"/>
    </location>
</feature>
<dbReference type="AlphaFoldDB" id="A0A3N4HR96"/>
<proteinExistence type="predicted"/>
<dbReference type="Proteomes" id="UP000275078">
    <property type="component" value="Unassembled WGS sequence"/>
</dbReference>
<reference evidence="2 3" key="1">
    <citation type="journal article" date="2018" name="Nat. Ecol. Evol.">
        <title>Pezizomycetes genomes reveal the molecular basis of ectomycorrhizal truffle lifestyle.</title>
        <authorList>
            <person name="Murat C."/>
            <person name="Payen T."/>
            <person name="Noel B."/>
            <person name="Kuo A."/>
            <person name="Morin E."/>
            <person name="Chen J."/>
            <person name="Kohler A."/>
            <person name="Krizsan K."/>
            <person name="Balestrini R."/>
            <person name="Da Silva C."/>
            <person name="Montanini B."/>
            <person name="Hainaut M."/>
            <person name="Levati E."/>
            <person name="Barry K.W."/>
            <person name="Belfiori B."/>
            <person name="Cichocki N."/>
            <person name="Clum A."/>
            <person name="Dockter R.B."/>
            <person name="Fauchery L."/>
            <person name="Guy J."/>
            <person name="Iotti M."/>
            <person name="Le Tacon F."/>
            <person name="Lindquist E.A."/>
            <person name="Lipzen A."/>
            <person name="Malagnac F."/>
            <person name="Mello A."/>
            <person name="Molinier V."/>
            <person name="Miyauchi S."/>
            <person name="Poulain J."/>
            <person name="Riccioni C."/>
            <person name="Rubini A."/>
            <person name="Sitrit Y."/>
            <person name="Splivallo R."/>
            <person name="Traeger S."/>
            <person name="Wang M."/>
            <person name="Zifcakova L."/>
            <person name="Wipf D."/>
            <person name="Zambonelli A."/>
            <person name="Paolocci F."/>
            <person name="Nowrousian M."/>
            <person name="Ottonello S."/>
            <person name="Baldrian P."/>
            <person name="Spatafora J.W."/>
            <person name="Henrissat B."/>
            <person name="Nagy L.G."/>
            <person name="Aury J.M."/>
            <person name="Wincker P."/>
            <person name="Grigoriev I.V."/>
            <person name="Bonfante P."/>
            <person name="Martin F.M."/>
        </authorList>
    </citation>
    <scope>NUCLEOTIDE SEQUENCE [LARGE SCALE GENOMIC DNA]</scope>
    <source>
        <strain evidence="2 3">RN42</strain>
    </source>
</reference>
<evidence type="ECO:0000313" key="2">
    <source>
        <dbReference type="EMBL" id="RPA76362.1"/>
    </source>
</evidence>
<dbReference type="OrthoDB" id="8922241at2759"/>
<feature type="compositionally biased region" description="Basic and acidic residues" evidence="1">
    <location>
        <begin position="1"/>
        <end position="10"/>
    </location>
</feature>
<protein>
    <recommendedName>
        <fullName evidence="4">C2H2-type domain-containing protein</fullName>
    </recommendedName>
</protein>
<evidence type="ECO:0000313" key="3">
    <source>
        <dbReference type="Proteomes" id="UP000275078"/>
    </source>
</evidence>